<organism evidence="1 2">
    <name type="scientific">Arthrobacter silviterrae</name>
    <dbReference type="NCBI Taxonomy" id="2026658"/>
    <lineage>
        <taxon>Bacteria</taxon>
        <taxon>Bacillati</taxon>
        <taxon>Actinomycetota</taxon>
        <taxon>Actinomycetes</taxon>
        <taxon>Micrococcales</taxon>
        <taxon>Micrococcaceae</taxon>
        <taxon>Arthrobacter</taxon>
    </lineage>
</organism>
<evidence type="ECO:0000313" key="2">
    <source>
        <dbReference type="Proteomes" id="UP000479226"/>
    </source>
</evidence>
<keyword evidence="2" id="KW-1185">Reference proteome</keyword>
<protein>
    <submittedName>
        <fullName evidence="1">ATP-binding protein</fullName>
    </submittedName>
</protein>
<dbReference type="GO" id="GO:0005524">
    <property type="term" value="F:ATP binding"/>
    <property type="evidence" value="ECO:0007669"/>
    <property type="project" value="UniProtKB-KW"/>
</dbReference>
<keyword evidence="1" id="KW-0067">ATP-binding</keyword>
<accession>A0ABX0DHI5</accession>
<proteinExistence type="predicted"/>
<comment type="caution">
    <text evidence="1">The sequence shown here is derived from an EMBL/GenBank/DDBJ whole genome shotgun (WGS) entry which is preliminary data.</text>
</comment>
<name>A0ABX0DHI5_9MICC</name>
<sequence>MIRIPVAVLLAGVTGSGKTTLSETLATYGMIRASVDEEVFRTHGRYGIDYPEDGYYERESAAVGTVRNRLIGELATGRDVVLDHGLWTRAERRHWQSTVRDAGGIPVLVYLPVSYGTALARLTERNQREDANALTVSPEALRDFFDRFDIPGDEEGAVTYGQDPAGLLRIVERLRSSAAG</sequence>
<dbReference type="Proteomes" id="UP000479226">
    <property type="component" value="Unassembled WGS sequence"/>
</dbReference>
<dbReference type="InterPro" id="IPR027417">
    <property type="entry name" value="P-loop_NTPase"/>
</dbReference>
<dbReference type="RefSeq" id="WP_165182252.1">
    <property type="nucleotide sequence ID" value="NZ_JAAKZI010000018.1"/>
</dbReference>
<dbReference type="Gene3D" id="3.40.50.300">
    <property type="entry name" value="P-loop containing nucleotide triphosphate hydrolases"/>
    <property type="match status" value="1"/>
</dbReference>
<dbReference type="EMBL" id="JAAKZI010000018">
    <property type="protein sequence ID" value="NGN84020.1"/>
    <property type="molecule type" value="Genomic_DNA"/>
</dbReference>
<keyword evidence="1" id="KW-0547">Nucleotide-binding</keyword>
<reference evidence="1 2" key="1">
    <citation type="submission" date="2020-02" db="EMBL/GenBank/DDBJ databases">
        <title>Genome sequence of the type strain DSM 27180 of Arthrobacter silviterrae.</title>
        <authorList>
            <person name="Gao J."/>
            <person name="Sun J."/>
        </authorList>
    </citation>
    <scope>NUCLEOTIDE SEQUENCE [LARGE SCALE GENOMIC DNA]</scope>
    <source>
        <strain evidence="1 2">DSM 27180</strain>
    </source>
</reference>
<dbReference type="Pfam" id="PF13671">
    <property type="entry name" value="AAA_33"/>
    <property type="match status" value="1"/>
</dbReference>
<gene>
    <name evidence="1" type="ORF">G6N77_11190</name>
</gene>
<dbReference type="SUPFAM" id="SSF52540">
    <property type="entry name" value="P-loop containing nucleoside triphosphate hydrolases"/>
    <property type="match status" value="1"/>
</dbReference>
<evidence type="ECO:0000313" key="1">
    <source>
        <dbReference type="EMBL" id="NGN84020.1"/>
    </source>
</evidence>